<evidence type="ECO:0000313" key="2">
    <source>
        <dbReference type="Proteomes" id="UP001597557"/>
    </source>
</evidence>
<evidence type="ECO:0000313" key="1">
    <source>
        <dbReference type="EMBL" id="MFD2874077.1"/>
    </source>
</evidence>
<protein>
    <recommendedName>
        <fullName evidence="3">Mu transposase-like protein</fullName>
    </recommendedName>
</protein>
<dbReference type="RefSeq" id="WP_377188042.1">
    <property type="nucleotide sequence ID" value="NZ_JBHUPD010000003.1"/>
</dbReference>
<accession>A0ABW5YFH1</accession>
<comment type="caution">
    <text evidence="1">The sequence shown here is derived from an EMBL/GenBank/DDBJ whole genome shotgun (WGS) entry which is preliminary data.</text>
</comment>
<proteinExistence type="predicted"/>
<organism evidence="1 2">
    <name type="scientific">Mucilaginibacter ximonensis</name>
    <dbReference type="NCBI Taxonomy" id="538021"/>
    <lineage>
        <taxon>Bacteria</taxon>
        <taxon>Pseudomonadati</taxon>
        <taxon>Bacteroidota</taxon>
        <taxon>Sphingobacteriia</taxon>
        <taxon>Sphingobacteriales</taxon>
        <taxon>Sphingobacteriaceae</taxon>
        <taxon>Mucilaginibacter</taxon>
    </lineage>
</organism>
<gene>
    <name evidence="1" type="ORF">ACFS5N_16460</name>
</gene>
<name>A0ABW5YFH1_9SPHI</name>
<dbReference type="Proteomes" id="UP001597557">
    <property type="component" value="Unassembled WGS sequence"/>
</dbReference>
<evidence type="ECO:0008006" key="3">
    <source>
        <dbReference type="Google" id="ProtNLM"/>
    </source>
</evidence>
<reference evidence="2" key="1">
    <citation type="journal article" date="2019" name="Int. J. Syst. Evol. Microbiol.">
        <title>The Global Catalogue of Microorganisms (GCM) 10K type strain sequencing project: providing services to taxonomists for standard genome sequencing and annotation.</title>
        <authorList>
            <consortium name="The Broad Institute Genomics Platform"/>
            <consortium name="The Broad Institute Genome Sequencing Center for Infectious Disease"/>
            <person name="Wu L."/>
            <person name="Ma J."/>
        </authorList>
    </citation>
    <scope>NUCLEOTIDE SEQUENCE [LARGE SCALE GENOMIC DNA]</scope>
    <source>
        <strain evidence="2">KCTC 22437</strain>
    </source>
</reference>
<sequence length="676" mass="78518">MPHIWNDILVVTQDELVPKFFNYSNLKETVRRHLKKNYGIKRVQRGGNGRIALYNYDTLPAEVQNSIPDPRRINHIMERFYRVDSDAVAYYTTYRFENGTYLRPEYQERYITNASVLQAALRLRKARIDDRRNKGGKTGDVNETVWKDAISFRKYLLDKDNVEHTLPDNYRTFMDTLKAFECEGYETLISKKHGNQNTRKVTDTTLNLLECLFAGTKKKPTATEVHRRYDAFINGYMQAINGDTGEAYDPKDFKALSDTTVKNYMKSWASAIGTYELRSGNRQVYMQHFTPSHSLKIPKYAGSILSIDDRQPPFKMENGKRLWFYMGIDLASEAFTCWVHGETKEGIILEFYRQLVRNYHSWGFKLPAELEAEMSLNSSYKDSFLREGAMFQYVRIEANKARAKKIERYFRSLRYGYEKDKEGWLARPNAITEANQPAIPSENVPRLPYGEIVENSLADITKWNNQPHRTHTHISRWKMFCTMQNPDLKATNYEAILPHIGYKTDTSVRTGTIELNYGEYLLGLDGSIALGEKLIGLMKQVEGKKVVVYWMDDDDGVIFKALVYLDGQLICEAIQKPEYQRARIEQTVDDHHARTIMSAYAATIDAYGRRVKRSIDPIILIDERKPEFDDFVMPGLPKKVRYQEGNTGETGNTETEIPNNNQYMQPGFRRSLNERF</sequence>
<keyword evidence="2" id="KW-1185">Reference proteome</keyword>
<dbReference type="EMBL" id="JBHUPD010000003">
    <property type="protein sequence ID" value="MFD2874077.1"/>
    <property type="molecule type" value="Genomic_DNA"/>
</dbReference>